<keyword evidence="3 8" id="KW-1003">Cell membrane</keyword>
<gene>
    <name evidence="10" type="primary">LOC117359686</name>
</gene>
<keyword evidence="9" id="KW-1185">Reference proteome</keyword>
<feature type="transmembrane region" description="Helical" evidence="8">
    <location>
        <begin position="88"/>
        <end position="110"/>
    </location>
</feature>
<dbReference type="InterPro" id="IPR006187">
    <property type="entry name" value="Claudin"/>
</dbReference>
<evidence type="ECO:0000256" key="8">
    <source>
        <dbReference type="RuleBase" id="RU060637"/>
    </source>
</evidence>
<comment type="subcellular location">
    <subcellularLocation>
        <location evidence="8">Cell junction</location>
        <location evidence="8">Tight junction</location>
    </subcellularLocation>
    <subcellularLocation>
        <location evidence="8">Cell membrane</location>
        <topology evidence="8">Multi-pass membrane protein</topology>
    </subcellularLocation>
</comment>
<evidence type="ECO:0000256" key="1">
    <source>
        <dbReference type="ARBA" id="ARBA00008295"/>
    </source>
</evidence>
<comment type="caution">
    <text evidence="8">Lacks conserved residue(s) required for the propagation of feature annotation.</text>
</comment>
<dbReference type="AlphaFoldDB" id="A0A6P8QP30"/>
<keyword evidence="2 8" id="KW-0796">Tight junction</keyword>
<evidence type="ECO:0000256" key="3">
    <source>
        <dbReference type="ARBA" id="ARBA00022475"/>
    </source>
</evidence>
<comment type="function">
    <text evidence="8">Claudins function as major constituents of the tight junction complexes that regulate the permeability of epithelia.</text>
</comment>
<dbReference type="KEGG" id="gsh:117359686"/>
<dbReference type="GO" id="GO:0005198">
    <property type="term" value="F:structural molecule activity"/>
    <property type="evidence" value="ECO:0007669"/>
    <property type="project" value="InterPro"/>
</dbReference>
<keyword evidence="7 8" id="KW-0472">Membrane</keyword>
<reference evidence="10" key="1">
    <citation type="submission" date="2025-08" db="UniProtKB">
        <authorList>
            <consortium name="RefSeq"/>
        </authorList>
    </citation>
    <scope>IDENTIFICATION</scope>
</reference>
<evidence type="ECO:0000256" key="7">
    <source>
        <dbReference type="ARBA" id="ARBA00023136"/>
    </source>
</evidence>
<evidence type="ECO:0000256" key="6">
    <source>
        <dbReference type="ARBA" id="ARBA00022989"/>
    </source>
</evidence>
<evidence type="ECO:0000256" key="5">
    <source>
        <dbReference type="ARBA" id="ARBA00022949"/>
    </source>
</evidence>
<evidence type="ECO:0000313" key="10">
    <source>
        <dbReference type="RefSeq" id="XP_033798794.1"/>
    </source>
</evidence>
<evidence type="ECO:0000256" key="2">
    <source>
        <dbReference type="ARBA" id="ARBA00022427"/>
    </source>
</evidence>
<feature type="transmembrane region" description="Helical" evidence="8">
    <location>
        <begin position="168"/>
        <end position="189"/>
    </location>
</feature>
<organism evidence="9 10">
    <name type="scientific">Geotrypetes seraphini</name>
    <name type="common">Gaboon caecilian</name>
    <name type="synonym">Caecilia seraphini</name>
    <dbReference type="NCBI Taxonomy" id="260995"/>
    <lineage>
        <taxon>Eukaryota</taxon>
        <taxon>Metazoa</taxon>
        <taxon>Chordata</taxon>
        <taxon>Craniata</taxon>
        <taxon>Vertebrata</taxon>
        <taxon>Euteleostomi</taxon>
        <taxon>Amphibia</taxon>
        <taxon>Gymnophiona</taxon>
        <taxon>Geotrypetes</taxon>
    </lineage>
</organism>
<dbReference type="PROSITE" id="PS01346">
    <property type="entry name" value="CLAUDIN"/>
    <property type="match status" value="1"/>
</dbReference>
<keyword evidence="4 8" id="KW-0812">Transmembrane</keyword>
<dbReference type="PRINTS" id="PR01077">
    <property type="entry name" value="CLAUDIN"/>
</dbReference>
<keyword evidence="6 8" id="KW-1133">Transmembrane helix</keyword>
<dbReference type="OrthoDB" id="9882724at2759"/>
<evidence type="ECO:0000256" key="4">
    <source>
        <dbReference type="ARBA" id="ARBA00022692"/>
    </source>
</evidence>
<dbReference type="RefSeq" id="XP_033798794.1">
    <property type="nucleotide sequence ID" value="XM_033942903.1"/>
</dbReference>
<dbReference type="GO" id="GO:0005923">
    <property type="term" value="C:bicellular tight junction"/>
    <property type="evidence" value="ECO:0007669"/>
    <property type="project" value="UniProtKB-SubCell"/>
</dbReference>
<proteinExistence type="inferred from homology"/>
<dbReference type="Proteomes" id="UP000515159">
    <property type="component" value="Chromosome 4"/>
</dbReference>
<dbReference type="GO" id="GO:0005886">
    <property type="term" value="C:plasma membrane"/>
    <property type="evidence" value="ECO:0007669"/>
    <property type="project" value="UniProtKB-SubCell"/>
</dbReference>
<accession>A0A6P8QP30</accession>
<dbReference type="Gene3D" id="1.20.140.150">
    <property type="match status" value="1"/>
</dbReference>
<dbReference type="InterPro" id="IPR004031">
    <property type="entry name" value="PMP22/EMP/MP20/Claudin"/>
</dbReference>
<dbReference type="InterPro" id="IPR017974">
    <property type="entry name" value="Claudin_CS"/>
</dbReference>
<sequence>MTSNIAQIIGLVLGGVGMILSNVVTGMPQWRVSVMAEGNLTAKGVDERWATRWEGLWSTCVKRQDVGLQCSSYTSLGSLTADLKAGRVLMSFAVGLTVLACVTALVGVLYSQCCKSYGKNCLLLTAGVTYVLAALLVLIPLTWTASNIMQEAYGPLCKGALRVETGEAIFLGWPTVLLLFVSGAILCWFNPYTPEGWAYEMSESGVHEVCVAERRTSSFILESRS</sequence>
<dbReference type="GeneID" id="117359686"/>
<dbReference type="InParanoid" id="A0A6P8QP30"/>
<comment type="similarity">
    <text evidence="1 8">Belongs to the claudin family.</text>
</comment>
<evidence type="ECO:0000313" key="9">
    <source>
        <dbReference type="Proteomes" id="UP000515159"/>
    </source>
</evidence>
<keyword evidence="5 8" id="KW-0965">Cell junction</keyword>
<dbReference type="Pfam" id="PF00822">
    <property type="entry name" value="PMP22_Claudin"/>
    <property type="match status" value="1"/>
</dbReference>
<protein>
    <recommendedName>
        <fullName evidence="8">Claudin</fullName>
    </recommendedName>
</protein>
<dbReference type="PANTHER" id="PTHR12002">
    <property type="entry name" value="CLAUDIN"/>
    <property type="match status" value="1"/>
</dbReference>
<feature type="transmembrane region" description="Helical" evidence="8">
    <location>
        <begin position="122"/>
        <end position="143"/>
    </location>
</feature>
<name>A0A6P8QP30_GEOSA</name>